<dbReference type="InterPro" id="IPR003593">
    <property type="entry name" value="AAA+_ATPase"/>
</dbReference>
<dbReference type="Gene3D" id="3.40.50.300">
    <property type="entry name" value="P-loop containing nucleotide triphosphate hydrolases"/>
    <property type="match status" value="1"/>
</dbReference>
<dbReference type="GO" id="GO:0005524">
    <property type="term" value="F:ATP binding"/>
    <property type="evidence" value="ECO:0007669"/>
    <property type="project" value="UniProtKB-KW"/>
</dbReference>
<dbReference type="SMART" id="SM00382">
    <property type="entry name" value="AAA"/>
    <property type="match status" value="1"/>
</dbReference>
<dbReference type="PANTHER" id="PTHR32071:SF99">
    <property type="entry name" value="TRANSCRIPTIONAL REGULATORY PROTEIN"/>
    <property type="match status" value="1"/>
</dbReference>
<evidence type="ECO:0000256" key="1">
    <source>
        <dbReference type="ARBA" id="ARBA00022741"/>
    </source>
</evidence>
<evidence type="ECO:0000313" key="6">
    <source>
        <dbReference type="EMBL" id="TCK07619.1"/>
    </source>
</evidence>
<dbReference type="InterPro" id="IPR009057">
    <property type="entry name" value="Homeodomain-like_sf"/>
</dbReference>
<keyword evidence="1" id="KW-0547">Nucleotide-binding</keyword>
<keyword evidence="3" id="KW-0805">Transcription regulation</keyword>
<name>A0A4R1GMU7_9GAMM</name>
<dbReference type="PROSITE" id="PS50045">
    <property type="entry name" value="SIGMA54_INTERACT_4"/>
    <property type="match status" value="1"/>
</dbReference>
<dbReference type="AlphaFoldDB" id="A0A4R1GMU7"/>
<dbReference type="Proteomes" id="UP000294546">
    <property type="component" value="Unassembled WGS sequence"/>
</dbReference>
<dbReference type="InterPro" id="IPR002197">
    <property type="entry name" value="HTH_Fis"/>
</dbReference>
<dbReference type="GO" id="GO:0006355">
    <property type="term" value="P:regulation of DNA-templated transcription"/>
    <property type="evidence" value="ECO:0007669"/>
    <property type="project" value="InterPro"/>
</dbReference>
<dbReference type="Pfam" id="PF02954">
    <property type="entry name" value="HTH_8"/>
    <property type="match status" value="1"/>
</dbReference>
<dbReference type="PROSITE" id="PS00675">
    <property type="entry name" value="SIGMA54_INTERACT_1"/>
    <property type="match status" value="1"/>
</dbReference>
<dbReference type="InterPro" id="IPR027417">
    <property type="entry name" value="P-loop_NTPase"/>
</dbReference>
<dbReference type="Pfam" id="PF25601">
    <property type="entry name" value="AAA_lid_14"/>
    <property type="match status" value="1"/>
</dbReference>
<evidence type="ECO:0000259" key="5">
    <source>
        <dbReference type="PROSITE" id="PS50045"/>
    </source>
</evidence>
<keyword evidence="4" id="KW-0804">Transcription</keyword>
<dbReference type="Gene3D" id="1.10.8.60">
    <property type="match status" value="1"/>
</dbReference>
<dbReference type="Gene3D" id="3.30.450.20">
    <property type="entry name" value="PAS domain"/>
    <property type="match status" value="1"/>
</dbReference>
<dbReference type="InterPro" id="IPR025662">
    <property type="entry name" value="Sigma_54_int_dom_ATP-bd_1"/>
</dbReference>
<evidence type="ECO:0000256" key="2">
    <source>
        <dbReference type="ARBA" id="ARBA00022840"/>
    </source>
</evidence>
<keyword evidence="2" id="KW-0067">ATP-binding</keyword>
<dbReference type="InterPro" id="IPR058031">
    <property type="entry name" value="AAA_lid_NorR"/>
</dbReference>
<dbReference type="SUPFAM" id="SSF52540">
    <property type="entry name" value="P-loop containing nucleoside triphosphate hydrolases"/>
    <property type="match status" value="1"/>
</dbReference>
<dbReference type="FunFam" id="3.40.50.300:FF:000006">
    <property type="entry name" value="DNA-binding transcriptional regulator NtrC"/>
    <property type="match status" value="1"/>
</dbReference>
<evidence type="ECO:0000313" key="7">
    <source>
        <dbReference type="Proteomes" id="UP000294546"/>
    </source>
</evidence>
<reference evidence="6 7" key="1">
    <citation type="submission" date="2019-03" db="EMBL/GenBank/DDBJ databases">
        <title>Genomic Encyclopedia of Archaeal and Bacterial Type Strains, Phase II (KMG-II): from individual species to whole genera.</title>
        <authorList>
            <person name="Goeker M."/>
        </authorList>
    </citation>
    <scope>NUCLEOTIDE SEQUENCE [LARGE SCALE GENOMIC DNA]</scope>
    <source>
        <strain evidence="6 7">DSM 27697</strain>
    </source>
</reference>
<organism evidence="6 7">
    <name type="scientific">Marinobacterium mangrovicola</name>
    <dbReference type="NCBI Taxonomy" id="1476959"/>
    <lineage>
        <taxon>Bacteria</taxon>
        <taxon>Pseudomonadati</taxon>
        <taxon>Pseudomonadota</taxon>
        <taxon>Gammaproteobacteria</taxon>
        <taxon>Oceanospirillales</taxon>
        <taxon>Oceanospirillaceae</taxon>
        <taxon>Marinobacterium</taxon>
    </lineage>
</organism>
<feature type="domain" description="Sigma-54 factor interaction" evidence="5">
    <location>
        <begin position="154"/>
        <end position="384"/>
    </location>
</feature>
<proteinExistence type="predicted"/>
<dbReference type="InterPro" id="IPR035965">
    <property type="entry name" value="PAS-like_dom_sf"/>
</dbReference>
<accession>A0A4R1GMU7</accession>
<dbReference type="PRINTS" id="PR01590">
    <property type="entry name" value="HTHFIS"/>
</dbReference>
<dbReference type="PROSITE" id="PS00688">
    <property type="entry name" value="SIGMA54_INTERACT_3"/>
    <property type="match status" value="1"/>
</dbReference>
<keyword evidence="7" id="KW-1185">Reference proteome</keyword>
<evidence type="ECO:0000256" key="3">
    <source>
        <dbReference type="ARBA" id="ARBA00023015"/>
    </source>
</evidence>
<dbReference type="Pfam" id="PF00158">
    <property type="entry name" value="Sigma54_activat"/>
    <property type="match status" value="1"/>
</dbReference>
<dbReference type="RefSeq" id="WP_132292573.1">
    <property type="nucleotide sequence ID" value="NZ_SMFU01000008.1"/>
</dbReference>
<gene>
    <name evidence="6" type="ORF">CLV83_2492</name>
</gene>
<dbReference type="GO" id="GO:0043565">
    <property type="term" value="F:sequence-specific DNA binding"/>
    <property type="evidence" value="ECO:0007669"/>
    <property type="project" value="InterPro"/>
</dbReference>
<dbReference type="SUPFAM" id="SSF46689">
    <property type="entry name" value="Homeodomain-like"/>
    <property type="match status" value="1"/>
</dbReference>
<dbReference type="InterPro" id="IPR025944">
    <property type="entry name" value="Sigma_54_int_dom_CS"/>
</dbReference>
<dbReference type="SUPFAM" id="SSF55785">
    <property type="entry name" value="PYP-like sensor domain (PAS domain)"/>
    <property type="match status" value="1"/>
</dbReference>
<dbReference type="CDD" id="cd00009">
    <property type="entry name" value="AAA"/>
    <property type="match status" value="1"/>
</dbReference>
<sequence length="489" mass="54461">MASAQFASAEVREHFLSFLQRSFETFYQDTIAVDRHGIVNWISDDYYQFLGLTESPIGKHITDVIPGSYMPQVLATGEPVMLDLLSIRNQWVLVSVIPLQNEAGEIEGAFGFVATDSRSGMKPLLEKYNLLQREVRTANRFGDGRSARYQLSQIAGQSSAMRQVKEQIRQTARFDVSVLLTGETGTGKELFAHALHELSLRADKPFVSINVAAIPETLIEAEFFGVAPGAFTGAKKEGRPGKLEIAEDGTLFLDEIGDMPLALQSKLLRVLQEREYERVGSNQVQRTDVRIVAATSRNLMEMVEAGEFRADLYYRISAMPIHLPPLRERLEDIEALSERILDECNLRLGLMTKTLTQGAVELLRGYAWPGNVRELYNVLERTSILNEAAIYIDEAALRPLLADASPVVSDPLYRPESRQENGPVTEIQRALTVPKPASPGLSLKQRLRIAEQEAIHEALQHTGGNRSEAARLLGISRASLYQKLGRSEV</sequence>
<dbReference type="CDD" id="cd00130">
    <property type="entry name" value="PAS"/>
    <property type="match status" value="1"/>
</dbReference>
<dbReference type="OrthoDB" id="9804019at2"/>
<evidence type="ECO:0000256" key="4">
    <source>
        <dbReference type="ARBA" id="ARBA00023163"/>
    </source>
</evidence>
<dbReference type="PANTHER" id="PTHR32071">
    <property type="entry name" value="TRANSCRIPTIONAL REGULATORY PROTEIN"/>
    <property type="match status" value="1"/>
</dbReference>
<protein>
    <submittedName>
        <fullName evidence="6">Fis family sigma54 specific transcriptional regulator</fullName>
    </submittedName>
</protein>
<comment type="caution">
    <text evidence="6">The sequence shown here is derived from an EMBL/GenBank/DDBJ whole genome shotgun (WGS) entry which is preliminary data.</text>
</comment>
<dbReference type="InterPro" id="IPR000014">
    <property type="entry name" value="PAS"/>
</dbReference>
<dbReference type="Gene3D" id="1.10.10.60">
    <property type="entry name" value="Homeodomain-like"/>
    <property type="match status" value="1"/>
</dbReference>
<dbReference type="InterPro" id="IPR002078">
    <property type="entry name" value="Sigma_54_int"/>
</dbReference>
<dbReference type="EMBL" id="SMFU01000008">
    <property type="protein sequence ID" value="TCK07619.1"/>
    <property type="molecule type" value="Genomic_DNA"/>
</dbReference>